<comment type="caution">
    <text evidence="5">The sequence shown here is derived from an EMBL/GenBank/DDBJ whole genome shotgun (WGS) entry which is preliminary data.</text>
</comment>
<feature type="signal peptide" evidence="3">
    <location>
        <begin position="1"/>
        <end position="19"/>
    </location>
</feature>
<name>A0ABU1YRJ7_ROSSA</name>
<dbReference type="Gene3D" id="1.25.40.10">
    <property type="entry name" value="Tetratricopeptide repeat domain"/>
    <property type="match status" value="1"/>
</dbReference>
<accession>A0ABU1YRJ7</accession>
<dbReference type="RefSeq" id="WP_310268807.1">
    <property type="nucleotide sequence ID" value="NZ_JAVDXU010000003.1"/>
</dbReference>
<proteinExistence type="predicted"/>
<keyword evidence="1" id="KW-0175">Coiled coil</keyword>
<feature type="compositionally biased region" description="Basic and acidic residues" evidence="2">
    <location>
        <begin position="539"/>
        <end position="553"/>
    </location>
</feature>
<dbReference type="Proteomes" id="UP001180453">
    <property type="component" value="Unassembled WGS sequence"/>
</dbReference>
<gene>
    <name evidence="5" type="ORF">J2X20_004156</name>
</gene>
<sequence length="999" mass="106757">MRKLMWLVAGVLAATTAVAQVDEEDAADSPAVLMPAAEASALLALPLPAEPAARYALLQQQARAAQSLEQRGKYVELLRELATLGRSQPGGEIWIRHYLSAEFIWGSSGQSLAAADAFASDRTLAPIARAEAALRQVYALAQARDRSMLERMWSRAQGLVKQAQEALGNGDPAATLRLKVQHLQVRSEIERWDGRLAEAVATMREAVRLAQKGVEDARRLAKGPRDAAVQDAYGWYDGSQGMLVYALVRHGRAPEAIQVAQGNLALWRAGQLSDALGARWSYRLGQAQVAARQYAAALENAQRSDDMLQRSGASPASHTRWLARQEQVRALIGLRRWPEADAFYRDFLASLPADSLAKERANDWRLRALLAAKNGRFDEALEAVDRVLRYRQRLYGEAHPQTQEASGVRALVRLLKGDMAGAWSDYQPLFAALLDSPGGWQDLDLNGARGFVLGLAFDEFLREIAARALRGEALEPAWTDRAMQVADRLQAGAAHRALTDATARLLAATPALRALLEEEAQLRATASSRNGALATQLGEEDRLRRRNSSEETRAELKVLPEAERKKKFKAMADELAAVREQVKAGREQAQAAREALNAQRERVAKAYPAYADLVTPTLPAPAALQKLMSPGEALLVVQPLEGATLVWLVTPGAPTRFAASSVGAAAWVDKVAQIRTALDLSTGRPPTLPVAGLHEVWRELVVPLQPGADVKSLLVAADGALAAMPFATALTAPEPGAFAVRRMAVTQLPSAGALFALRRAAAPAPAAKPLFGVGDPQFKSTAKAGRAALGQAATKYDAAWGFSYGDIPPLPETRAELTALAKALGARPEVDLLLGAAATREAVLAAPLQDRRVVAFATHGLMPGELPGISKPALALASGADATASPLLELDDVLTLRLNAQAVLLSACNTAAGEQGGAAMSGLVRGFFFAGSRSVLATHWSVETASAAALTSATFSAHAPRAEALRMAQMGMIEGKLGGGRWAHPFYWAGYALFGDPSR</sequence>
<evidence type="ECO:0000259" key="4">
    <source>
        <dbReference type="Pfam" id="PF12770"/>
    </source>
</evidence>
<dbReference type="InterPro" id="IPR011990">
    <property type="entry name" value="TPR-like_helical_dom_sf"/>
</dbReference>
<evidence type="ECO:0000313" key="5">
    <source>
        <dbReference type="EMBL" id="MDR7271488.1"/>
    </source>
</evidence>
<evidence type="ECO:0000313" key="6">
    <source>
        <dbReference type="Proteomes" id="UP001180453"/>
    </source>
</evidence>
<dbReference type="EMBL" id="JAVDXU010000003">
    <property type="protein sequence ID" value="MDR7271488.1"/>
    <property type="molecule type" value="Genomic_DNA"/>
</dbReference>
<feature type="coiled-coil region" evidence="1">
    <location>
        <begin position="575"/>
        <end position="606"/>
    </location>
</feature>
<dbReference type="InterPro" id="IPR024983">
    <property type="entry name" value="CHAT_dom"/>
</dbReference>
<keyword evidence="6" id="KW-1185">Reference proteome</keyword>
<keyword evidence="3" id="KW-0732">Signal</keyword>
<dbReference type="SUPFAM" id="SSF48452">
    <property type="entry name" value="TPR-like"/>
    <property type="match status" value="1"/>
</dbReference>
<feature type="domain" description="CHAT" evidence="4">
    <location>
        <begin position="694"/>
        <end position="996"/>
    </location>
</feature>
<protein>
    <submittedName>
        <fullName evidence="5">CHAT domain-containing protein</fullName>
    </submittedName>
</protein>
<dbReference type="Pfam" id="PF12770">
    <property type="entry name" value="CHAT"/>
    <property type="match status" value="1"/>
</dbReference>
<evidence type="ECO:0000256" key="1">
    <source>
        <dbReference type="SAM" id="Coils"/>
    </source>
</evidence>
<reference evidence="5 6" key="1">
    <citation type="submission" date="2023-07" db="EMBL/GenBank/DDBJ databases">
        <title>Sorghum-associated microbial communities from plants grown in Nebraska, USA.</title>
        <authorList>
            <person name="Schachtman D."/>
        </authorList>
    </citation>
    <scope>NUCLEOTIDE SEQUENCE [LARGE SCALE GENOMIC DNA]</scope>
    <source>
        <strain evidence="5 6">BE314</strain>
    </source>
</reference>
<feature type="region of interest" description="Disordered" evidence="2">
    <location>
        <begin position="527"/>
        <end position="553"/>
    </location>
</feature>
<evidence type="ECO:0000256" key="2">
    <source>
        <dbReference type="SAM" id="MobiDB-lite"/>
    </source>
</evidence>
<evidence type="ECO:0000256" key="3">
    <source>
        <dbReference type="SAM" id="SignalP"/>
    </source>
</evidence>
<organism evidence="5 6">
    <name type="scientific">Roseateles saccharophilus</name>
    <name type="common">Pseudomonas saccharophila</name>
    <dbReference type="NCBI Taxonomy" id="304"/>
    <lineage>
        <taxon>Bacteria</taxon>
        <taxon>Pseudomonadati</taxon>
        <taxon>Pseudomonadota</taxon>
        <taxon>Betaproteobacteria</taxon>
        <taxon>Burkholderiales</taxon>
        <taxon>Sphaerotilaceae</taxon>
        <taxon>Roseateles</taxon>
    </lineage>
</organism>
<feature type="chain" id="PRO_5045212926" evidence="3">
    <location>
        <begin position="20"/>
        <end position="999"/>
    </location>
</feature>